<keyword evidence="2" id="KW-1185">Reference proteome</keyword>
<name>A0AAQ1SX61_9PSED</name>
<reference evidence="1 2" key="1">
    <citation type="submission" date="2018-02" db="EMBL/GenBank/DDBJ databases">
        <authorList>
            <person name="Dubost A."/>
        </authorList>
    </citation>
    <scope>NUCLEOTIDE SEQUENCE [LARGE SCALE GENOMIC DNA]</scope>
    <source>
        <strain evidence="2">JV551A3</strain>
    </source>
</reference>
<comment type="caution">
    <text evidence="1">The sequence shown here is derived from an EMBL/GenBank/DDBJ whole genome shotgun (WGS) entry which is preliminary data.</text>
</comment>
<evidence type="ECO:0000313" key="2">
    <source>
        <dbReference type="Proteomes" id="UP000294335"/>
    </source>
</evidence>
<organism evidence="1 2">
    <name type="scientific">Pseudomonas inefficax</name>
    <dbReference type="NCBI Taxonomy" id="2078786"/>
    <lineage>
        <taxon>Bacteria</taxon>
        <taxon>Pseudomonadati</taxon>
        <taxon>Pseudomonadota</taxon>
        <taxon>Gammaproteobacteria</taxon>
        <taxon>Pseudomonadales</taxon>
        <taxon>Pseudomonadaceae</taxon>
        <taxon>Pseudomonas</taxon>
    </lineage>
</organism>
<accession>A0AAQ1SX61</accession>
<gene>
    <name evidence="1" type="ORF">JV551A3_V1_2420004</name>
</gene>
<protein>
    <submittedName>
        <fullName evidence="1">Uncharacterized protein</fullName>
    </submittedName>
</protein>
<dbReference type="AlphaFoldDB" id="A0AAQ1SX61"/>
<dbReference type="EMBL" id="OPYN01000242">
    <property type="protein sequence ID" value="SPO64311.1"/>
    <property type="molecule type" value="Genomic_DNA"/>
</dbReference>
<proteinExistence type="predicted"/>
<evidence type="ECO:0000313" key="1">
    <source>
        <dbReference type="EMBL" id="SPO64311.1"/>
    </source>
</evidence>
<sequence length="46" mass="4564">MAEAVQVQGLARVSAVFQGAGGDLFQRVSGGVSGGVLEYLQGVVGV</sequence>
<dbReference type="Proteomes" id="UP000294335">
    <property type="component" value="Unassembled WGS sequence"/>
</dbReference>